<evidence type="ECO:0000313" key="2">
    <source>
        <dbReference type="Proteomes" id="UP000702425"/>
    </source>
</evidence>
<proteinExistence type="predicted"/>
<gene>
    <name evidence="1" type="ORF">E5S67_05426</name>
</gene>
<accession>A0ABX2D574</accession>
<protein>
    <submittedName>
        <fullName evidence="1">Uncharacterized protein</fullName>
    </submittedName>
</protein>
<dbReference type="Proteomes" id="UP000702425">
    <property type="component" value="Unassembled WGS sequence"/>
</dbReference>
<sequence>MELSCSSDYLADAKVIKFSFQSIILTVNCVKMRRWMISKENFDNYSVKSCNFWHKAFLNYDMRIIVYEPGTRITHNYHCGSEAIKAVAASLGNGLAKK</sequence>
<comment type="caution">
    <text evidence="1">The sequence shown here is derived from an EMBL/GenBank/DDBJ whole genome shotgun (WGS) entry which is preliminary data.</text>
</comment>
<evidence type="ECO:0000313" key="1">
    <source>
        <dbReference type="EMBL" id="NQE37651.1"/>
    </source>
</evidence>
<dbReference type="EMBL" id="SRRZ01000143">
    <property type="protein sequence ID" value="NQE37651.1"/>
    <property type="molecule type" value="Genomic_DNA"/>
</dbReference>
<keyword evidence="2" id="KW-1185">Reference proteome</keyword>
<reference evidence="1 2" key="1">
    <citation type="journal article" date="2020" name="Sci. Rep.">
        <title>A novel cyanobacterial geosmin producer, revising GeoA distribution and dispersion patterns in Bacteria.</title>
        <authorList>
            <person name="Churro C."/>
            <person name="Semedo-Aguiar A.P."/>
            <person name="Silva A.D."/>
            <person name="Pereira-Leal J.B."/>
            <person name="Leite R.B."/>
        </authorList>
    </citation>
    <scope>NUCLEOTIDE SEQUENCE [LARGE SCALE GENOMIC DNA]</scope>
    <source>
        <strain evidence="1 2">IPMA8</strain>
    </source>
</reference>
<name>A0ABX2D574_9CYAN</name>
<organism evidence="1 2">
    <name type="scientific">Microcoleus asticus IPMA8</name>
    <dbReference type="NCBI Taxonomy" id="2563858"/>
    <lineage>
        <taxon>Bacteria</taxon>
        <taxon>Bacillati</taxon>
        <taxon>Cyanobacteriota</taxon>
        <taxon>Cyanophyceae</taxon>
        <taxon>Oscillatoriophycideae</taxon>
        <taxon>Oscillatoriales</taxon>
        <taxon>Microcoleaceae</taxon>
        <taxon>Microcoleus</taxon>
        <taxon>Microcoleus asticus</taxon>
    </lineage>
</organism>